<dbReference type="InterPro" id="IPR018790">
    <property type="entry name" value="DUF2358"/>
</dbReference>
<dbReference type="AlphaFoldDB" id="A0AAW1PMG4"/>
<feature type="region of interest" description="Disordered" evidence="2">
    <location>
        <begin position="1"/>
        <end position="30"/>
    </location>
</feature>
<feature type="region of interest" description="Disordered" evidence="2">
    <location>
        <begin position="49"/>
        <end position="71"/>
    </location>
</feature>
<dbReference type="FunFam" id="3.20.80.10:FF:000008">
    <property type="entry name" value="SOUL heme-binding protein"/>
    <property type="match status" value="1"/>
</dbReference>
<dbReference type="PANTHER" id="PTHR11220">
    <property type="entry name" value="HEME-BINDING PROTEIN-RELATED"/>
    <property type="match status" value="1"/>
</dbReference>
<dbReference type="Proteomes" id="UP001465755">
    <property type="component" value="Unassembled WGS sequence"/>
</dbReference>
<organism evidence="3 4">
    <name type="scientific">Symbiochloris irregularis</name>
    <dbReference type="NCBI Taxonomy" id="706552"/>
    <lineage>
        <taxon>Eukaryota</taxon>
        <taxon>Viridiplantae</taxon>
        <taxon>Chlorophyta</taxon>
        <taxon>core chlorophytes</taxon>
        <taxon>Trebouxiophyceae</taxon>
        <taxon>Trebouxiales</taxon>
        <taxon>Trebouxiaceae</taxon>
        <taxon>Symbiochloris</taxon>
    </lineage>
</organism>
<protein>
    <recommendedName>
        <fullName evidence="5">SOUL heme-binding protein</fullName>
    </recommendedName>
</protein>
<sequence length="397" mass="43771">MMLTGTRSGLEASTSKSAAPQFTRPTASRLRTQRATICAASSAASPVTRLEGQGKSLTLTPQTSAQTSTSASSMSLEQAKSFLQGELATIFNTGRLDTARYADDFKFQDPTFKQNSIRGFQQNLTLLRSLFSIKFIVHNIKVQEPAEVTSRWTMELKPKLVPWQPKIVVTGESIYTVDQISGKIQSQRDVWDSISDNNYLSLEGLAYILGSLANPQQTPNLEMPKYTVLKRAAEYEVRQYSRYIVAETAMPRSSGAAAGTGFNELAGFIFGGNDRRARMEMTAPVISNAGQASEQNPTMQFVMEERLGSSAEDLPNPNDARVTRRAEEGGTVASISFSGIPLDFEVTGAERRLRAALLLDGLNPQPGYKLARYNDPFTLPFLRRNEVLIKLDEFELP</sequence>
<evidence type="ECO:0000256" key="2">
    <source>
        <dbReference type="SAM" id="MobiDB-lite"/>
    </source>
</evidence>
<dbReference type="InterPro" id="IPR011256">
    <property type="entry name" value="Reg_factor_effector_dom_sf"/>
</dbReference>
<evidence type="ECO:0008006" key="5">
    <source>
        <dbReference type="Google" id="ProtNLM"/>
    </source>
</evidence>
<dbReference type="Pfam" id="PF10184">
    <property type="entry name" value="DUF2358"/>
    <property type="match status" value="1"/>
</dbReference>
<feature type="compositionally biased region" description="Low complexity" evidence="2">
    <location>
        <begin position="56"/>
        <end position="71"/>
    </location>
</feature>
<dbReference type="SUPFAM" id="SSF54427">
    <property type="entry name" value="NTF2-like"/>
    <property type="match status" value="1"/>
</dbReference>
<dbReference type="PANTHER" id="PTHR11220:SF50">
    <property type="entry name" value="SOUL HEME-BINDING FAMILY PROTEIN"/>
    <property type="match status" value="1"/>
</dbReference>
<comment type="caution">
    <text evidence="3">The sequence shown here is derived from an EMBL/GenBank/DDBJ whole genome shotgun (WGS) entry which is preliminary data.</text>
</comment>
<dbReference type="InterPro" id="IPR032710">
    <property type="entry name" value="NTF2-like_dom_sf"/>
</dbReference>
<dbReference type="SUPFAM" id="SSF55136">
    <property type="entry name" value="Probable bacterial effector-binding domain"/>
    <property type="match status" value="1"/>
</dbReference>
<dbReference type="Gene3D" id="3.20.80.10">
    <property type="entry name" value="Regulatory factor, effector binding domain"/>
    <property type="match status" value="1"/>
</dbReference>
<reference evidence="3 4" key="1">
    <citation type="journal article" date="2024" name="Nat. Commun.">
        <title>Phylogenomics reveals the evolutionary origins of lichenization in chlorophyte algae.</title>
        <authorList>
            <person name="Puginier C."/>
            <person name="Libourel C."/>
            <person name="Otte J."/>
            <person name="Skaloud P."/>
            <person name="Haon M."/>
            <person name="Grisel S."/>
            <person name="Petersen M."/>
            <person name="Berrin J.G."/>
            <person name="Delaux P.M."/>
            <person name="Dal Grande F."/>
            <person name="Keller J."/>
        </authorList>
    </citation>
    <scope>NUCLEOTIDE SEQUENCE [LARGE SCALE GENOMIC DNA]</scope>
    <source>
        <strain evidence="3 4">SAG 2036</strain>
    </source>
</reference>
<keyword evidence="4" id="KW-1185">Reference proteome</keyword>
<gene>
    <name evidence="3" type="ORF">WJX73_001332</name>
</gene>
<evidence type="ECO:0000313" key="4">
    <source>
        <dbReference type="Proteomes" id="UP001465755"/>
    </source>
</evidence>
<name>A0AAW1PMG4_9CHLO</name>
<comment type="similarity">
    <text evidence="1">Belongs to the HEBP family.</text>
</comment>
<dbReference type="InterPro" id="IPR006917">
    <property type="entry name" value="SOUL_heme-bd"/>
</dbReference>
<dbReference type="EMBL" id="JALJOQ010000011">
    <property type="protein sequence ID" value="KAK9811083.1"/>
    <property type="molecule type" value="Genomic_DNA"/>
</dbReference>
<dbReference type="Gene3D" id="3.10.450.50">
    <property type="match status" value="1"/>
</dbReference>
<dbReference type="Pfam" id="PF04832">
    <property type="entry name" value="SOUL"/>
    <property type="match status" value="1"/>
</dbReference>
<evidence type="ECO:0000313" key="3">
    <source>
        <dbReference type="EMBL" id="KAK9811083.1"/>
    </source>
</evidence>
<proteinExistence type="inferred from homology"/>
<evidence type="ECO:0000256" key="1">
    <source>
        <dbReference type="ARBA" id="ARBA00009817"/>
    </source>
</evidence>
<accession>A0AAW1PMG4</accession>